<dbReference type="RefSeq" id="XP_067758382.1">
    <property type="nucleotide sequence ID" value="XM_067902035.1"/>
</dbReference>
<dbReference type="Proteomes" id="UP000674318">
    <property type="component" value="Unassembled WGS sequence"/>
</dbReference>
<evidence type="ECO:0000256" key="1">
    <source>
        <dbReference type="SAM" id="MobiDB-lite"/>
    </source>
</evidence>
<name>A0A836LGZ6_9TRYP</name>
<comment type="caution">
    <text evidence="2">The sequence shown here is derived from an EMBL/GenBank/DDBJ whole genome shotgun (WGS) entry which is preliminary data.</text>
</comment>
<evidence type="ECO:0000313" key="2">
    <source>
        <dbReference type="EMBL" id="KAG5509075.1"/>
    </source>
</evidence>
<gene>
    <name evidence="2" type="ORF">JKF63_06083</name>
</gene>
<dbReference type="KEGG" id="phet:94292112"/>
<protein>
    <submittedName>
        <fullName evidence="2">Uncharacterized protein</fullName>
    </submittedName>
</protein>
<dbReference type="GeneID" id="94292112"/>
<keyword evidence="3" id="KW-1185">Reference proteome</keyword>
<dbReference type="EMBL" id="JAFJZO010000015">
    <property type="protein sequence ID" value="KAG5509075.1"/>
    <property type="molecule type" value="Genomic_DNA"/>
</dbReference>
<feature type="region of interest" description="Disordered" evidence="1">
    <location>
        <begin position="56"/>
        <end position="95"/>
    </location>
</feature>
<sequence length="330" mass="33416">MNVYTSDGLLVSGGVDPGSLSAEKGQQLISIYRLFLQLHHAGTSTMRIKDMIRAETPDGAGEQGSGVGGDKSADRRGGGAGRGGAGSASVNWNSMIPPTPETTAYTSSIAAVSTGIPYPMFLLSSNAIPETHRLRGFTSAMAVQQQAAAVGNSVTTVATKNNNRSANGCEEIALRWSLLTQQTPCSANLATASAASVAGSGVTAASAVVTPTSMATLAKATAYTETTPDIGTRIPSDRTDVVDASQVSVSNTAKPGSAPSTDAVAVSPACLSAPSLCAYSSGWTAAELQVHSTKQVMVCTATELLLDLAGDGEDGNAPLLFCCTTQPAPA</sequence>
<reference evidence="2 3" key="1">
    <citation type="submission" date="2021-02" db="EMBL/GenBank/DDBJ databases">
        <title>Porcisia hertigi Genome sequencing and assembly.</title>
        <authorList>
            <person name="Almutairi H."/>
            <person name="Gatherer D."/>
        </authorList>
    </citation>
    <scope>NUCLEOTIDE SEQUENCE [LARGE SCALE GENOMIC DNA]</scope>
    <source>
        <strain evidence="2 3">C119</strain>
    </source>
</reference>
<dbReference type="OrthoDB" id="273059at2759"/>
<organism evidence="2 3">
    <name type="scientific">Porcisia hertigi</name>
    <dbReference type="NCBI Taxonomy" id="2761500"/>
    <lineage>
        <taxon>Eukaryota</taxon>
        <taxon>Discoba</taxon>
        <taxon>Euglenozoa</taxon>
        <taxon>Kinetoplastea</taxon>
        <taxon>Metakinetoplastina</taxon>
        <taxon>Trypanosomatida</taxon>
        <taxon>Trypanosomatidae</taxon>
        <taxon>Leishmaniinae</taxon>
        <taxon>Porcisia</taxon>
    </lineage>
</organism>
<proteinExistence type="predicted"/>
<dbReference type="AlphaFoldDB" id="A0A836LGZ6"/>
<accession>A0A836LGZ6</accession>
<evidence type="ECO:0000313" key="3">
    <source>
        <dbReference type="Proteomes" id="UP000674318"/>
    </source>
</evidence>